<proteinExistence type="predicted"/>
<evidence type="ECO:0000313" key="2">
    <source>
        <dbReference type="Proteomes" id="UP000028990"/>
    </source>
</evidence>
<sequence>MPGTRSLMCCGAATLGRGPPGECGGPSQHGLAAQRSRNSPLAERQQLFCTLSIWETEGQCCVDILHLHAAAFPSYHGEATVVPRSGPTAQAARKFVPGIRHELLTAQSQVRYCFLPPDAHLDSGILDANVTKGYLEDERSVDKVSQMMLGT</sequence>
<accession>A0A091DPF9</accession>
<dbReference type="AlphaFoldDB" id="A0A091DPF9"/>
<evidence type="ECO:0000313" key="1">
    <source>
        <dbReference type="EMBL" id="KFO24676.1"/>
    </source>
</evidence>
<organism evidence="1 2">
    <name type="scientific">Fukomys damarensis</name>
    <name type="common">Damaraland mole rat</name>
    <name type="synonym">Cryptomys damarensis</name>
    <dbReference type="NCBI Taxonomy" id="885580"/>
    <lineage>
        <taxon>Eukaryota</taxon>
        <taxon>Metazoa</taxon>
        <taxon>Chordata</taxon>
        <taxon>Craniata</taxon>
        <taxon>Vertebrata</taxon>
        <taxon>Euteleostomi</taxon>
        <taxon>Mammalia</taxon>
        <taxon>Eutheria</taxon>
        <taxon>Euarchontoglires</taxon>
        <taxon>Glires</taxon>
        <taxon>Rodentia</taxon>
        <taxon>Hystricomorpha</taxon>
        <taxon>Bathyergidae</taxon>
        <taxon>Fukomys</taxon>
    </lineage>
</organism>
<dbReference type="Proteomes" id="UP000028990">
    <property type="component" value="Unassembled WGS sequence"/>
</dbReference>
<protein>
    <submittedName>
        <fullName evidence="1">Uncharacterized protein</fullName>
    </submittedName>
</protein>
<name>A0A091DPF9_FUKDA</name>
<keyword evidence="2" id="KW-1185">Reference proteome</keyword>
<reference evidence="1 2" key="1">
    <citation type="submission" date="2013-11" db="EMBL/GenBank/DDBJ databases">
        <title>The Damaraland mole rat (Fukomys damarensis) genome and evolution of African mole rats.</title>
        <authorList>
            <person name="Gladyshev V.N."/>
            <person name="Fang X."/>
        </authorList>
    </citation>
    <scope>NUCLEOTIDE SEQUENCE [LARGE SCALE GENOMIC DNA]</scope>
    <source>
        <tissue evidence="1">Liver</tissue>
    </source>
</reference>
<dbReference type="EMBL" id="KN123534">
    <property type="protein sequence ID" value="KFO24676.1"/>
    <property type="molecule type" value="Genomic_DNA"/>
</dbReference>
<gene>
    <name evidence="1" type="ORF">H920_13981</name>
</gene>